<reference evidence="2" key="2">
    <citation type="journal article" date="2021" name="PeerJ">
        <title>Extensive microbial diversity within the chicken gut microbiome revealed by metagenomics and culture.</title>
        <authorList>
            <person name="Gilroy R."/>
            <person name="Ravi A."/>
            <person name="Getino M."/>
            <person name="Pursley I."/>
            <person name="Horton D.L."/>
            <person name="Alikhan N.F."/>
            <person name="Baker D."/>
            <person name="Gharbi K."/>
            <person name="Hall N."/>
            <person name="Watson M."/>
            <person name="Adriaenssens E.M."/>
            <person name="Foster-Nyarko E."/>
            <person name="Jarju S."/>
            <person name="Secka A."/>
            <person name="Antonio M."/>
            <person name="Oren A."/>
            <person name="Chaudhuri R.R."/>
            <person name="La Ragione R."/>
            <person name="Hildebrand F."/>
            <person name="Pallen M.J."/>
        </authorList>
    </citation>
    <scope>NUCLEOTIDE SEQUENCE</scope>
    <source>
        <strain evidence="2">ChiGjej3B3-7149</strain>
    </source>
</reference>
<dbReference type="EMBL" id="DVHH01000033">
    <property type="protein sequence ID" value="HIR54231.1"/>
    <property type="molecule type" value="Genomic_DNA"/>
</dbReference>
<keyword evidence="1" id="KW-1133">Transmembrane helix</keyword>
<gene>
    <name evidence="2" type="ORF">IAD36_01325</name>
</gene>
<keyword evidence="1" id="KW-0812">Transmembrane</keyword>
<accession>A0A9D1IY69</accession>
<reference evidence="2" key="1">
    <citation type="submission" date="2020-10" db="EMBL/GenBank/DDBJ databases">
        <authorList>
            <person name="Gilroy R."/>
        </authorList>
    </citation>
    <scope>NUCLEOTIDE SEQUENCE</scope>
    <source>
        <strain evidence="2">ChiGjej3B3-7149</strain>
    </source>
</reference>
<sequence>MKKVKKTLGILAGVGAALYAGLFAVFYFDLDGKLLFYVVEPLLKKHYDGMERRDILEQKYDIGKFPKYEYDVK</sequence>
<organism evidence="2 3">
    <name type="scientific">Candidatus Scatomorpha intestinigallinarum</name>
    <dbReference type="NCBI Taxonomy" id="2840923"/>
    <lineage>
        <taxon>Bacteria</taxon>
        <taxon>Bacillati</taxon>
        <taxon>Bacillota</taxon>
        <taxon>Clostridia</taxon>
        <taxon>Eubacteriales</taxon>
        <taxon>Candidatus Scatomorpha</taxon>
    </lineage>
</organism>
<proteinExistence type="predicted"/>
<comment type="caution">
    <text evidence="2">The sequence shown here is derived from an EMBL/GenBank/DDBJ whole genome shotgun (WGS) entry which is preliminary data.</text>
</comment>
<dbReference type="AlphaFoldDB" id="A0A9D1IY69"/>
<name>A0A9D1IY69_9FIRM</name>
<protein>
    <submittedName>
        <fullName evidence="2">Uncharacterized protein</fullName>
    </submittedName>
</protein>
<dbReference type="Proteomes" id="UP000824238">
    <property type="component" value="Unassembled WGS sequence"/>
</dbReference>
<evidence type="ECO:0000313" key="3">
    <source>
        <dbReference type="Proteomes" id="UP000824238"/>
    </source>
</evidence>
<evidence type="ECO:0000256" key="1">
    <source>
        <dbReference type="SAM" id="Phobius"/>
    </source>
</evidence>
<keyword evidence="1" id="KW-0472">Membrane</keyword>
<evidence type="ECO:0000313" key="2">
    <source>
        <dbReference type="EMBL" id="HIR54231.1"/>
    </source>
</evidence>
<feature type="transmembrane region" description="Helical" evidence="1">
    <location>
        <begin position="7"/>
        <end position="28"/>
    </location>
</feature>